<evidence type="ECO:0000313" key="6">
    <source>
        <dbReference type="Proteomes" id="UP000499080"/>
    </source>
</evidence>
<dbReference type="Pfam" id="PF14214">
    <property type="entry name" value="Helitron_like_N"/>
    <property type="match status" value="1"/>
</dbReference>
<dbReference type="EMBL" id="BGPR01016106">
    <property type="protein sequence ID" value="GBN71856.1"/>
    <property type="molecule type" value="Genomic_DNA"/>
</dbReference>
<evidence type="ECO:0000313" key="2">
    <source>
        <dbReference type="EMBL" id="GBN71856.1"/>
    </source>
</evidence>
<dbReference type="InterPro" id="IPR025476">
    <property type="entry name" value="Helitron_helicase-like"/>
</dbReference>
<gene>
    <name evidence="2" type="ORF">AVEN_140472_1</name>
    <name evidence="3" type="ORF">AVEN_162189_1</name>
    <name evidence="5" type="ORF">AVEN_203962_1</name>
    <name evidence="4" type="ORF">AVEN_74506_1</name>
</gene>
<evidence type="ECO:0000259" key="1">
    <source>
        <dbReference type="Pfam" id="PF14214"/>
    </source>
</evidence>
<reference evidence="2 6" key="1">
    <citation type="journal article" date="2019" name="Sci. Rep.">
        <title>Orb-weaving spider Araneus ventricosus genome elucidates the spidroin gene catalogue.</title>
        <authorList>
            <person name="Kono N."/>
            <person name="Nakamura H."/>
            <person name="Ohtoshi R."/>
            <person name="Moran D.A.P."/>
            <person name="Shinohara A."/>
            <person name="Yoshida Y."/>
            <person name="Fujiwara M."/>
            <person name="Mori M."/>
            <person name="Tomita M."/>
            <person name="Arakawa K."/>
        </authorList>
    </citation>
    <scope>NUCLEOTIDE SEQUENCE [LARGE SCALE GENOMIC DNA]</scope>
</reference>
<accession>A0A4Y2R8T1</accession>
<name>A0A4Y2R8T1_ARAVE</name>
<comment type="caution">
    <text evidence="2">The sequence shown here is derived from an EMBL/GenBank/DDBJ whole genome shotgun (WGS) entry which is preliminary data.</text>
</comment>
<keyword evidence="6" id="KW-1185">Reference proteome</keyword>
<organism evidence="2 6">
    <name type="scientific">Araneus ventricosus</name>
    <name type="common">Orbweaver spider</name>
    <name type="synonym">Epeira ventricosa</name>
    <dbReference type="NCBI Taxonomy" id="182803"/>
    <lineage>
        <taxon>Eukaryota</taxon>
        <taxon>Metazoa</taxon>
        <taxon>Ecdysozoa</taxon>
        <taxon>Arthropoda</taxon>
        <taxon>Chelicerata</taxon>
        <taxon>Arachnida</taxon>
        <taxon>Araneae</taxon>
        <taxon>Araneomorphae</taxon>
        <taxon>Entelegynae</taxon>
        <taxon>Araneoidea</taxon>
        <taxon>Araneidae</taxon>
        <taxon>Araneus</taxon>
    </lineage>
</organism>
<dbReference type="AlphaFoldDB" id="A0A4Y2R8T1"/>
<evidence type="ECO:0000313" key="4">
    <source>
        <dbReference type="EMBL" id="GBO10135.1"/>
    </source>
</evidence>
<proteinExistence type="predicted"/>
<dbReference type="EMBL" id="BGPR01035344">
    <property type="protein sequence ID" value="GBO10137.1"/>
    <property type="molecule type" value="Genomic_DNA"/>
</dbReference>
<dbReference type="EMBL" id="BGPR01016116">
    <property type="protein sequence ID" value="GBN71894.1"/>
    <property type="molecule type" value="Genomic_DNA"/>
</dbReference>
<dbReference type="EMBL" id="BGPR01035341">
    <property type="protein sequence ID" value="GBO10135.1"/>
    <property type="molecule type" value="Genomic_DNA"/>
</dbReference>
<evidence type="ECO:0000313" key="3">
    <source>
        <dbReference type="EMBL" id="GBN71894.1"/>
    </source>
</evidence>
<evidence type="ECO:0000313" key="5">
    <source>
        <dbReference type="EMBL" id="GBO10137.1"/>
    </source>
</evidence>
<sequence length="111" mass="13087">MTYVCHLGRKIFLLILPATRNGQKSQISWLKARNFSIDIVVRVFQVKINHMMKLLIKGYIFGPTKCHMYSVEGQKRGLLHVLILLWLEEEIRPQYIDKVIRAEMPDHELEP</sequence>
<dbReference type="OrthoDB" id="1728974at2759"/>
<protein>
    <recommendedName>
        <fullName evidence="1">Helitron helicase-like domain-containing protein</fullName>
    </recommendedName>
</protein>
<feature type="domain" description="Helitron helicase-like" evidence="1">
    <location>
        <begin position="38"/>
        <end position="84"/>
    </location>
</feature>
<dbReference type="Proteomes" id="UP000499080">
    <property type="component" value="Unassembled WGS sequence"/>
</dbReference>